<dbReference type="AlphaFoldDB" id="A0A915LQE6"/>
<accession>A0A915LQE6</accession>
<evidence type="ECO:0000313" key="2">
    <source>
        <dbReference type="Proteomes" id="UP000887561"/>
    </source>
</evidence>
<feature type="compositionally biased region" description="Polar residues" evidence="1">
    <location>
        <begin position="12"/>
        <end position="65"/>
    </location>
</feature>
<reference evidence="3" key="1">
    <citation type="submission" date="2022-11" db="UniProtKB">
        <authorList>
            <consortium name="WormBaseParasite"/>
        </authorList>
    </citation>
    <scope>IDENTIFICATION</scope>
</reference>
<organism evidence="2 3">
    <name type="scientific">Meloidogyne javanica</name>
    <name type="common">Root-knot nematode worm</name>
    <dbReference type="NCBI Taxonomy" id="6303"/>
    <lineage>
        <taxon>Eukaryota</taxon>
        <taxon>Metazoa</taxon>
        <taxon>Ecdysozoa</taxon>
        <taxon>Nematoda</taxon>
        <taxon>Chromadorea</taxon>
        <taxon>Rhabditida</taxon>
        <taxon>Tylenchina</taxon>
        <taxon>Tylenchomorpha</taxon>
        <taxon>Tylenchoidea</taxon>
        <taxon>Meloidogynidae</taxon>
        <taxon>Meloidogyninae</taxon>
        <taxon>Meloidogyne</taxon>
        <taxon>Meloidogyne incognita group</taxon>
    </lineage>
</organism>
<feature type="compositionally biased region" description="Basic and acidic residues" evidence="1">
    <location>
        <begin position="94"/>
        <end position="112"/>
    </location>
</feature>
<keyword evidence="2" id="KW-1185">Reference proteome</keyword>
<evidence type="ECO:0000313" key="3">
    <source>
        <dbReference type="WBParaSite" id="scaffold15983_cov185.g18081"/>
    </source>
</evidence>
<dbReference type="WBParaSite" id="scaffold15983_cov185.g18081">
    <property type="protein sequence ID" value="scaffold15983_cov185.g18081"/>
    <property type="gene ID" value="scaffold15983_cov185.g18081"/>
</dbReference>
<sequence>MSPVKLFGPKGNSGSMPYNQQANNSGTKSEIVSPTEHPSNPPNSDLTTSGKSDQNEVIESISANDTNEHHPATPTKRSHKNSGYSKKVVPDQFADSKPERNQQKPHLVDGKLPDTVTTQKSPKVRESL</sequence>
<dbReference type="Proteomes" id="UP000887561">
    <property type="component" value="Unplaced"/>
</dbReference>
<name>A0A915LQE6_MELJA</name>
<protein>
    <submittedName>
        <fullName evidence="3">Uncharacterized protein</fullName>
    </submittedName>
</protein>
<proteinExistence type="predicted"/>
<evidence type="ECO:0000256" key="1">
    <source>
        <dbReference type="SAM" id="MobiDB-lite"/>
    </source>
</evidence>
<feature type="region of interest" description="Disordered" evidence="1">
    <location>
        <begin position="1"/>
        <end position="128"/>
    </location>
</feature>